<comment type="caution">
    <text evidence="2">The sequence shown here is derived from an EMBL/GenBank/DDBJ whole genome shotgun (WGS) entry which is preliminary data.</text>
</comment>
<sequence>MSEYESICYTNTKNLDKSDCPEKTEVKKHSVEFRQKESLLSRKNYTRPKVPTEKQSLAHSVNDFKPDTKYTETEMIHNEAPKKTAFRNKEDSNSSKSCCQNQEEILEEFKNSLNELIKASKWTRESQIGNRSSHIVSMHEPSFNVEENKHHERLTMRKSTTLTDHHAFNVLNFKNQTFSIDKSKSSEFFKLASNLPSDLNSSLYIQTPQVSKQTDSIGNQVVSPLSSSPSVLNTSLTYSSDSAKSSLLNIRSTSSNNLNDSSSSSSTTLQTQKQPKYEQNLLTSTKRFSKPKSVYLTKEDISSNTHANDSIEVRQFYSDFEQTK</sequence>
<evidence type="ECO:0000256" key="1">
    <source>
        <dbReference type="SAM" id="MobiDB-lite"/>
    </source>
</evidence>
<proteinExistence type="predicted"/>
<reference evidence="2 3" key="1">
    <citation type="journal article" date="2018" name="Sci. Rep.">
        <title>Genomic signatures of local adaptation to the degree of environmental predictability in rotifers.</title>
        <authorList>
            <person name="Franch-Gras L."/>
            <person name="Hahn C."/>
            <person name="Garcia-Roger E.M."/>
            <person name="Carmona M.J."/>
            <person name="Serra M."/>
            <person name="Gomez A."/>
        </authorList>
    </citation>
    <scope>NUCLEOTIDE SEQUENCE [LARGE SCALE GENOMIC DNA]</scope>
    <source>
        <strain evidence="2">HYR1</strain>
    </source>
</reference>
<name>A0A3M7SCY2_BRAPC</name>
<gene>
    <name evidence="2" type="ORF">BpHYR1_019102</name>
</gene>
<feature type="region of interest" description="Disordered" evidence="1">
    <location>
        <begin position="39"/>
        <end position="61"/>
    </location>
</feature>
<keyword evidence="3" id="KW-1185">Reference proteome</keyword>
<evidence type="ECO:0000313" key="3">
    <source>
        <dbReference type="Proteomes" id="UP000276133"/>
    </source>
</evidence>
<feature type="compositionally biased region" description="Low complexity" evidence="1">
    <location>
        <begin position="254"/>
        <end position="269"/>
    </location>
</feature>
<dbReference type="AlphaFoldDB" id="A0A3M7SCY2"/>
<dbReference type="EMBL" id="REGN01001607">
    <property type="protein sequence ID" value="RNA33642.1"/>
    <property type="molecule type" value="Genomic_DNA"/>
</dbReference>
<protein>
    <submittedName>
        <fullName evidence="2">Uncharacterized protein</fullName>
    </submittedName>
</protein>
<dbReference type="Proteomes" id="UP000276133">
    <property type="component" value="Unassembled WGS sequence"/>
</dbReference>
<feature type="region of interest" description="Disordered" evidence="1">
    <location>
        <begin position="254"/>
        <end position="278"/>
    </location>
</feature>
<evidence type="ECO:0000313" key="2">
    <source>
        <dbReference type="EMBL" id="RNA33642.1"/>
    </source>
</evidence>
<organism evidence="2 3">
    <name type="scientific">Brachionus plicatilis</name>
    <name type="common">Marine rotifer</name>
    <name type="synonym">Brachionus muelleri</name>
    <dbReference type="NCBI Taxonomy" id="10195"/>
    <lineage>
        <taxon>Eukaryota</taxon>
        <taxon>Metazoa</taxon>
        <taxon>Spiralia</taxon>
        <taxon>Gnathifera</taxon>
        <taxon>Rotifera</taxon>
        <taxon>Eurotatoria</taxon>
        <taxon>Monogononta</taxon>
        <taxon>Pseudotrocha</taxon>
        <taxon>Ploima</taxon>
        <taxon>Brachionidae</taxon>
        <taxon>Brachionus</taxon>
    </lineage>
</organism>
<accession>A0A3M7SCY2</accession>